<evidence type="ECO:0008006" key="6">
    <source>
        <dbReference type="Google" id="ProtNLM"/>
    </source>
</evidence>
<keyword evidence="2" id="KW-0812">Transmembrane</keyword>
<proteinExistence type="predicted"/>
<dbReference type="EMBL" id="JAVRIF010000004">
    <property type="protein sequence ID" value="MDT0603688.1"/>
    <property type="molecule type" value="Genomic_DNA"/>
</dbReference>
<gene>
    <name evidence="4" type="ORF">RM573_08790</name>
</gene>
<sequence>MKKIILCILLTVPALAQAGILSFLGDVSSISSAMNSGQQSYSQSDLKEINSYLWWYVERNKKLDGYEFLAEALEKSNDAGYLDTAAQAYYIHGQKEKALEIYETRVLPTARATCRGCEKFYKKMVGLSSNQKVPYSKIYKKQQKELEALQKQKELEAVKNAEVKSEEFPINLAIWGILATLLLNLTVNTIALFKSKQLTS</sequence>
<keyword evidence="2" id="KW-1133">Transmembrane helix</keyword>
<feature type="signal peptide" evidence="3">
    <location>
        <begin position="1"/>
        <end position="18"/>
    </location>
</feature>
<dbReference type="RefSeq" id="WP_311580386.1">
    <property type="nucleotide sequence ID" value="NZ_JAVRIF010000004.1"/>
</dbReference>
<feature type="transmembrane region" description="Helical" evidence="2">
    <location>
        <begin position="172"/>
        <end position="193"/>
    </location>
</feature>
<keyword evidence="2" id="KW-0472">Membrane</keyword>
<evidence type="ECO:0000313" key="5">
    <source>
        <dbReference type="Proteomes" id="UP001266357"/>
    </source>
</evidence>
<evidence type="ECO:0000313" key="4">
    <source>
        <dbReference type="EMBL" id="MDT0603688.1"/>
    </source>
</evidence>
<name>A0ABU3A3J7_9GAMM</name>
<comment type="caution">
    <text evidence="4">The sequence shown here is derived from an EMBL/GenBank/DDBJ whole genome shotgun (WGS) entry which is preliminary data.</text>
</comment>
<evidence type="ECO:0000256" key="2">
    <source>
        <dbReference type="SAM" id="Phobius"/>
    </source>
</evidence>
<keyword evidence="5" id="KW-1185">Reference proteome</keyword>
<dbReference type="Proteomes" id="UP001266357">
    <property type="component" value="Unassembled WGS sequence"/>
</dbReference>
<keyword evidence="1" id="KW-0175">Coiled coil</keyword>
<accession>A0ABU3A3J7</accession>
<feature type="coiled-coil region" evidence="1">
    <location>
        <begin position="139"/>
        <end position="166"/>
    </location>
</feature>
<organism evidence="4 5">
    <name type="scientific">Thalassotalea castellviae</name>
    <dbReference type="NCBI Taxonomy" id="3075612"/>
    <lineage>
        <taxon>Bacteria</taxon>
        <taxon>Pseudomonadati</taxon>
        <taxon>Pseudomonadota</taxon>
        <taxon>Gammaproteobacteria</taxon>
        <taxon>Alteromonadales</taxon>
        <taxon>Colwelliaceae</taxon>
        <taxon>Thalassotalea</taxon>
    </lineage>
</organism>
<evidence type="ECO:0000256" key="3">
    <source>
        <dbReference type="SAM" id="SignalP"/>
    </source>
</evidence>
<keyword evidence="3" id="KW-0732">Signal</keyword>
<reference evidence="4 5" key="1">
    <citation type="submission" date="2023-09" db="EMBL/GenBank/DDBJ databases">
        <authorList>
            <person name="Rey-Velasco X."/>
        </authorList>
    </citation>
    <scope>NUCLEOTIDE SEQUENCE [LARGE SCALE GENOMIC DNA]</scope>
    <source>
        <strain evidence="4 5">W431</strain>
    </source>
</reference>
<protein>
    <recommendedName>
        <fullName evidence="6">Sel1 repeat family protein</fullName>
    </recommendedName>
</protein>
<feature type="chain" id="PRO_5045410800" description="Sel1 repeat family protein" evidence="3">
    <location>
        <begin position="19"/>
        <end position="200"/>
    </location>
</feature>
<evidence type="ECO:0000256" key="1">
    <source>
        <dbReference type="SAM" id="Coils"/>
    </source>
</evidence>